<comment type="caution">
    <text evidence="2">The sequence shown here is derived from an EMBL/GenBank/DDBJ whole genome shotgun (WGS) entry which is preliminary data.</text>
</comment>
<sequence>MALKLKVTNTTKSAEARWEDYDADTKVLLMPLDNEQYQVALERMRRRLARNDAQFGEGSVGVIEGEKTEHDNHCMLLAQFIVRDWQGAQDEKGKPIGYSETVGADMLRGDIDFFLFAIKRAAAIAADNKKELDEIRGKQSTASSGSEAGASEQQSEA</sequence>
<feature type="compositionally biased region" description="Low complexity" evidence="1">
    <location>
        <begin position="139"/>
        <end position="157"/>
    </location>
</feature>
<accession>A0A6I5RTU4</accession>
<reference evidence="2 3" key="1">
    <citation type="submission" date="2020-02" db="EMBL/GenBank/DDBJ databases">
        <title>Broccoli isolated Pseudomonas sp.</title>
        <authorList>
            <person name="Fujikawa T."/>
            <person name="Sawada H."/>
        </authorList>
    </citation>
    <scope>NUCLEOTIDE SEQUENCE [LARGE SCALE GENOMIC DNA]</scope>
    <source>
        <strain evidence="2 3">JCM 32154</strain>
    </source>
</reference>
<evidence type="ECO:0000256" key="1">
    <source>
        <dbReference type="SAM" id="MobiDB-lite"/>
    </source>
</evidence>
<dbReference type="EMBL" id="JAAHBT010000255">
    <property type="protein sequence ID" value="NES11467.1"/>
    <property type="molecule type" value="Genomic_DNA"/>
</dbReference>
<dbReference type="Proteomes" id="UP000471751">
    <property type="component" value="Unassembled WGS sequence"/>
</dbReference>
<name>A0A6I5RTU4_9PSED</name>
<feature type="region of interest" description="Disordered" evidence="1">
    <location>
        <begin position="128"/>
        <end position="157"/>
    </location>
</feature>
<gene>
    <name evidence="2" type="ORF">G3O07_19675</name>
</gene>
<dbReference type="RefSeq" id="WP_163939109.1">
    <property type="nucleotide sequence ID" value="NZ_BMQU01000040.1"/>
</dbReference>
<feature type="compositionally biased region" description="Basic and acidic residues" evidence="1">
    <location>
        <begin position="128"/>
        <end position="137"/>
    </location>
</feature>
<evidence type="ECO:0000313" key="2">
    <source>
        <dbReference type="EMBL" id="NES11467.1"/>
    </source>
</evidence>
<evidence type="ECO:0008006" key="4">
    <source>
        <dbReference type="Google" id="ProtNLM"/>
    </source>
</evidence>
<proteinExistence type="predicted"/>
<organism evidence="2 3">
    <name type="scientific">Pseudomonas laurentiana</name>
    <dbReference type="NCBI Taxonomy" id="2364649"/>
    <lineage>
        <taxon>Bacteria</taxon>
        <taxon>Pseudomonadati</taxon>
        <taxon>Pseudomonadota</taxon>
        <taxon>Gammaproteobacteria</taxon>
        <taxon>Pseudomonadales</taxon>
        <taxon>Pseudomonadaceae</taxon>
        <taxon>Pseudomonas</taxon>
    </lineage>
</organism>
<protein>
    <recommendedName>
        <fullName evidence="4">Tail assembly chaperone</fullName>
    </recommendedName>
</protein>
<keyword evidence="3" id="KW-1185">Reference proteome</keyword>
<evidence type="ECO:0000313" key="3">
    <source>
        <dbReference type="Proteomes" id="UP000471751"/>
    </source>
</evidence>
<dbReference type="AlphaFoldDB" id="A0A6I5RTU4"/>